<dbReference type="EMBL" id="LR134155">
    <property type="protein sequence ID" value="VEA68156.1"/>
    <property type="molecule type" value="Genomic_DNA"/>
</dbReference>
<keyword evidence="2" id="KW-1133">Transmembrane helix</keyword>
<feature type="region of interest" description="Disordered" evidence="1">
    <location>
        <begin position="81"/>
        <end position="101"/>
    </location>
</feature>
<name>A0A3S4HWE0_SERRU</name>
<keyword evidence="2" id="KW-0472">Membrane</keyword>
<evidence type="ECO:0000313" key="3">
    <source>
        <dbReference type="EMBL" id="VEA68156.1"/>
    </source>
</evidence>
<gene>
    <name evidence="3" type="ORF">NCTC9419_00295</name>
</gene>
<sequence>MTDKSFPDEPEKTTAEREAEARERARAAMTYQEPEQKTPPGQPEVTRFRKASGHRTLIVSLLSLALVIALASGGDRLLSALKRDDEKKSDTAPPPSSGRCSRSVRIWAWTVTRLACSGSANSKAQTRPVRR</sequence>
<accession>A0A3S4HWE0</accession>
<feature type="compositionally biased region" description="Basic and acidic residues" evidence="1">
    <location>
        <begin position="81"/>
        <end position="90"/>
    </location>
</feature>
<dbReference type="Proteomes" id="UP000271603">
    <property type="component" value="Chromosome"/>
</dbReference>
<keyword evidence="2" id="KW-0812">Transmembrane</keyword>
<evidence type="ECO:0000256" key="2">
    <source>
        <dbReference type="SAM" id="Phobius"/>
    </source>
</evidence>
<reference evidence="3 4" key="1">
    <citation type="submission" date="2018-12" db="EMBL/GenBank/DDBJ databases">
        <authorList>
            <consortium name="Pathogen Informatics"/>
        </authorList>
    </citation>
    <scope>NUCLEOTIDE SEQUENCE [LARGE SCALE GENOMIC DNA]</scope>
    <source>
        <strain evidence="3 4">NCTC9419</strain>
    </source>
</reference>
<feature type="region of interest" description="Disordered" evidence="1">
    <location>
        <begin position="1"/>
        <end position="44"/>
    </location>
</feature>
<organism evidence="3 4">
    <name type="scientific">Serratia rubidaea</name>
    <name type="common">Serratia marinorubra</name>
    <dbReference type="NCBI Taxonomy" id="61652"/>
    <lineage>
        <taxon>Bacteria</taxon>
        <taxon>Pseudomonadati</taxon>
        <taxon>Pseudomonadota</taxon>
        <taxon>Gammaproteobacteria</taxon>
        <taxon>Enterobacterales</taxon>
        <taxon>Yersiniaceae</taxon>
        <taxon>Serratia</taxon>
    </lineage>
</organism>
<evidence type="ECO:0000313" key="4">
    <source>
        <dbReference type="Proteomes" id="UP000271603"/>
    </source>
</evidence>
<evidence type="ECO:0000256" key="1">
    <source>
        <dbReference type="SAM" id="MobiDB-lite"/>
    </source>
</evidence>
<protein>
    <submittedName>
        <fullName evidence="3">Uncharacterized protein</fullName>
    </submittedName>
</protein>
<feature type="compositionally biased region" description="Basic and acidic residues" evidence="1">
    <location>
        <begin position="1"/>
        <end position="26"/>
    </location>
</feature>
<feature type="transmembrane region" description="Helical" evidence="2">
    <location>
        <begin position="57"/>
        <end position="78"/>
    </location>
</feature>
<proteinExistence type="predicted"/>
<dbReference type="AlphaFoldDB" id="A0A3S4HWE0"/>